<dbReference type="Proteomes" id="UP001060164">
    <property type="component" value="Chromosome"/>
</dbReference>
<comment type="similarity">
    <text evidence="1 5">Belongs to the MreC family.</text>
</comment>
<gene>
    <name evidence="8" type="primary">mreC</name>
    <name evidence="8" type="ORF">NQ502_19105</name>
</gene>
<dbReference type="InterPro" id="IPR042177">
    <property type="entry name" value="Cell/Rod_1"/>
</dbReference>
<keyword evidence="3 5" id="KW-0133">Cell shape</keyword>
<keyword evidence="9" id="KW-1185">Reference proteome</keyword>
<dbReference type="InterPro" id="IPR042175">
    <property type="entry name" value="Cell/Rod_MreC_2"/>
</dbReference>
<dbReference type="PANTHER" id="PTHR34138:SF1">
    <property type="entry name" value="CELL SHAPE-DETERMINING PROTEIN MREC"/>
    <property type="match status" value="1"/>
</dbReference>
<evidence type="ECO:0000313" key="8">
    <source>
        <dbReference type="EMBL" id="UWP59439.1"/>
    </source>
</evidence>
<dbReference type="InterPro" id="IPR055342">
    <property type="entry name" value="MreC_beta-barrel_core"/>
</dbReference>
<evidence type="ECO:0000256" key="1">
    <source>
        <dbReference type="ARBA" id="ARBA00009369"/>
    </source>
</evidence>
<evidence type="ECO:0000256" key="5">
    <source>
        <dbReference type="PIRNR" id="PIRNR038471"/>
    </source>
</evidence>
<name>A0ABY5VFS8_9FIRM</name>
<protein>
    <recommendedName>
        <fullName evidence="2 5">Cell shape-determining protein MreC</fullName>
    </recommendedName>
    <alternativeName>
        <fullName evidence="4 5">Cell shape protein MreC</fullName>
    </alternativeName>
</protein>
<organism evidence="8 9">
    <name type="scientific">Ruminococcus gauvreauii</name>
    <dbReference type="NCBI Taxonomy" id="438033"/>
    <lineage>
        <taxon>Bacteria</taxon>
        <taxon>Bacillati</taxon>
        <taxon>Bacillota</taxon>
        <taxon>Clostridia</taxon>
        <taxon>Eubacteriales</taxon>
        <taxon>Oscillospiraceae</taxon>
        <taxon>Ruminococcus</taxon>
    </lineage>
</organism>
<dbReference type="EMBL" id="CP102290">
    <property type="protein sequence ID" value="UWP59439.1"/>
    <property type="molecule type" value="Genomic_DNA"/>
</dbReference>
<evidence type="ECO:0000256" key="3">
    <source>
        <dbReference type="ARBA" id="ARBA00022960"/>
    </source>
</evidence>
<evidence type="ECO:0000256" key="6">
    <source>
        <dbReference type="SAM" id="Coils"/>
    </source>
</evidence>
<keyword evidence="6" id="KW-0175">Coiled coil</keyword>
<feature type="domain" description="Rod shape-determining protein MreC beta-barrel core" evidence="7">
    <location>
        <begin position="125"/>
        <end position="276"/>
    </location>
</feature>
<dbReference type="RefSeq" id="WP_028529749.1">
    <property type="nucleotide sequence ID" value="NZ_CABLBR010000032.1"/>
</dbReference>
<sequence length="284" mass="31611">MKKKNRFSIKTKHWIIIMTIVCIGLIALAATSRFSFAPVQQGAGYVISPFQKGINVAGTWLRDQTSGFMNARKLKNENDALQEKVDKLTEENSNLLQDQDELERLRQMYTLDKDYSEYEKVAAQVISKDPGNWYNTFVINRGSDDGIQVDMNVLANGGLAGIVTEVGKDWATVRSIIDDSSNVSAMVATTSDDCVVTGNLLLMDEGKLNFIQLKDKEDKAQVGDRIVTSNISDKFLKGILIGYIDEINNDTNNLTKNGYLIPVVDFAHIHEVLVIKELKNKGGD</sequence>
<dbReference type="PIRSF" id="PIRSF038471">
    <property type="entry name" value="MreC"/>
    <property type="match status" value="1"/>
</dbReference>
<dbReference type="PANTHER" id="PTHR34138">
    <property type="entry name" value="CELL SHAPE-DETERMINING PROTEIN MREC"/>
    <property type="match status" value="1"/>
</dbReference>
<reference evidence="8" key="1">
    <citation type="journal article" date="2022" name="Cell">
        <title>Design, construction, and in vivo augmentation of a complex gut microbiome.</title>
        <authorList>
            <person name="Cheng A.G."/>
            <person name="Ho P.Y."/>
            <person name="Aranda-Diaz A."/>
            <person name="Jain S."/>
            <person name="Yu F.B."/>
            <person name="Meng X."/>
            <person name="Wang M."/>
            <person name="Iakiviak M."/>
            <person name="Nagashima K."/>
            <person name="Zhao A."/>
            <person name="Murugkar P."/>
            <person name="Patil A."/>
            <person name="Atabakhsh K."/>
            <person name="Weakley A."/>
            <person name="Yan J."/>
            <person name="Brumbaugh A.R."/>
            <person name="Higginbottom S."/>
            <person name="Dimas A."/>
            <person name="Shiver A.L."/>
            <person name="Deutschbauer A."/>
            <person name="Neff N."/>
            <person name="Sonnenburg J.L."/>
            <person name="Huang K.C."/>
            <person name="Fischbach M.A."/>
        </authorList>
    </citation>
    <scope>NUCLEOTIDE SEQUENCE</scope>
    <source>
        <strain evidence="8">DSM 19829</strain>
    </source>
</reference>
<evidence type="ECO:0000259" key="7">
    <source>
        <dbReference type="Pfam" id="PF04085"/>
    </source>
</evidence>
<evidence type="ECO:0000256" key="2">
    <source>
        <dbReference type="ARBA" id="ARBA00013855"/>
    </source>
</evidence>
<evidence type="ECO:0000313" key="9">
    <source>
        <dbReference type="Proteomes" id="UP001060164"/>
    </source>
</evidence>
<feature type="coiled-coil region" evidence="6">
    <location>
        <begin position="71"/>
        <end position="108"/>
    </location>
</feature>
<dbReference type="InterPro" id="IPR007221">
    <property type="entry name" value="MreC"/>
</dbReference>
<dbReference type="Pfam" id="PF04085">
    <property type="entry name" value="MreC"/>
    <property type="match status" value="1"/>
</dbReference>
<evidence type="ECO:0000256" key="4">
    <source>
        <dbReference type="ARBA" id="ARBA00032089"/>
    </source>
</evidence>
<comment type="function">
    <text evidence="5">Involved in formation and maintenance of cell shape.</text>
</comment>
<dbReference type="Gene3D" id="2.40.10.340">
    <property type="entry name" value="Rod shape-determining protein MreC, domain 1"/>
    <property type="match status" value="1"/>
</dbReference>
<accession>A0ABY5VFS8</accession>
<dbReference type="Gene3D" id="2.40.10.350">
    <property type="entry name" value="Rod shape-determining protein MreC, domain 2"/>
    <property type="match status" value="1"/>
</dbReference>
<proteinExistence type="inferred from homology"/>
<dbReference type="NCBIfam" id="TIGR00219">
    <property type="entry name" value="mreC"/>
    <property type="match status" value="1"/>
</dbReference>